<name>A0AAE0IVD7_9PEZI</name>
<dbReference type="Pfam" id="PF01490">
    <property type="entry name" value="Aa_trans"/>
    <property type="match status" value="1"/>
</dbReference>
<feature type="transmembrane region" description="Helical" evidence="6">
    <location>
        <begin position="530"/>
        <end position="551"/>
    </location>
</feature>
<evidence type="ECO:0000256" key="6">
    <source>
        <dbReference type="SAM" id="Phobius"/>
    </source>
</evidence>
<evidence type="ECO:0000256" key="3">
    <source>
        <dbReference type="ARBA" id="ARBA00022692"/>
    </source>
</evidence>
<dbReference type="PANTHER" id="PTHR22950">
    <property type="entry name" value="AMINO ACID TRANSPORTER"/>
    <property type="match status" value="1"/>
</dbReference>
<accession>A0AAE0IVD7</accession>
<dbReference type="EMBL" id="JAUEPO010000002">
    <property type="protein sequence ID" value="KAK3331645.1"/>
    <property type="molecule type" value="Genomic_DNA"/>
</dbReference>
<dbReference type="Gene3D" id="1.20.1740.10">
    <property type="entry name" value="Amino acid/polyamine transporter I"/>
    <property type="match status" value="1"/>
</dbReference>
<feature type="transmembrane region" description="Helical" evidence="6">
    <location>
        <begin position="192"/>
        <end position="211"/>
    </location>
</feature>
<feature type="transmembrane region" description="Helical" evidence="6">
    <location>
        <begin position="441"/>
        <end position="461"/>
    </location>
</feature>
<dbReference type="Proteomes" id="UP001286456">
    <property type="component" value="Unassembled WGS sequence"/>
</dbReference>
<reference evidence="8" key="1">
    <citation type="journal article" date="2023" name="Mol. Phylogenet. Evol.">
        <title>Genome-scale phylogeny and comparative genomics of the fungal order Sordariales.</title>
        <authorList>
            <person name="Hensen N."/>
            <person name="Bonometti L."/>
            <person name="Westerberg I."/>
            <person name="Brannstrom I.O."/>
            <person name="Guillou S."/>
            <person name="Cros-Aarteil S."/>
            <person name="Calhoun S."/>
            <person name="Haridas S."/>
            <person name="Kuo A."/>
            <person name="Mondo S."/>
            <person name="Pangilinan J."/>
            <person name="Riley R."/>
            <person name="LaButti K."/>
            <person name="Andreopoulos B."/>
            <person name="Lipzen A."/>
            <person name="Chen C."/>
            <person name="Yan M."/>
            <person name="Daum C."/>
            <person name="Ng V."/>
            <person name="Clum A."/>
            <person name="Steindorff A."/>
            <person name="Ohm R.A."/>
            <person name="Martin F."/>
            <person name="Silar P."/>
            <person name="Natvig D.O."/>
            <person name="Lalanne C."/>
            <person name="Gautier V."/>
            <person name="Ament-Velasquez S.L."/>
            <person name="Kruys A."/>
            <person name="Hutchinson M.I."/>
            <person name="Powell A.J."/>
            <person name="Barry K."/>
            <person name="Miller A.N."/>
            <person name="Grigoriev I.V."/>
            <person name="Debuchy R."/>
            <person name="Gladieux P."/>
            <person name="Hiltunen Thoren M."/>
            <person name="Johannesson H."/>
        </authorList>
    </citation>
    <scope>NUCLEOTIDE SEQUENCE</scope>
    <source>
        <strain evidence="8">SMH4131-1</strain>
    </source>
</reference>
<dbReference type="PANTHER" id="PTHR22950:SF461">
    <property type="entry name" value="AMINO ACID TRANSPORTER TRANSMEMBRANE DOMAIN-CONTAINING PROTEIN"/>
    <property type="match status" value="1"/>
</dbReference>
<proteinExistence type="inferred from homology"/>
<protein>
    <submittedName>
        <fullName evidence="8">Transmembrane amino acid transporter</fullName>
    </submittedName>
</protein>
<feature type="transmembrane region" description="Helical" evidence="6">
    <location>
        <begin position="395"/>
        <end position="420"/>
    </location>
</feature>
<dbReference type="GO" id="GO:0015179">
    <property type="term" value="F:L-amino acid transmembrane transporter activity"/>
    <property type="evidence" value="ECO:0007669"/>
    <property type="project" value="TreeGrafter"/>
</dbReference>
<evidence type="ECO:0000256" key="5">
    <source>
        <dbReference type="ARBA" id="ARBA00023136"/>
    </source>
</evidence>
<evidence type="ECO:0000313" key="8">
    <source>
        <dbReference type="EMBL" id="KAK3331645.1"/>
    </source>
</evidence>
<dbReference type="GO" id="GO:0016020">
    <property type="term" value="C:membrane"/>
    <property type="evidence" value="ECO:0007669"/>
    <property type="project" value="UniProtKB-SubCell"/>
</dbReference>
<feature type="transmembrane region" description="Helical" evidence="6">
    <location>
        <begin position="139"/>
        <end position="161"/>
    </location>
</feature>
<feature type="transmembrane region" description="Helical" evidence="6">
    <location>
        <begin position="323"/>
        <end position="342"/>
    </location>
</feature>
<dbReference type="InterPro" id="IPR013057">
    <property type="entry name" value="AA_transpt_TM"/>
</dbReference>
<feature type="domain" description="Amino acid transporter transmembrane" evidence="7">
    <location>
        <begin position="111"/>
        <end position="512"/>
    </location>
</feature>
<evidence type="ECO:0000313" key="9">
    <source>
        <dbReference type="Proteomes" id="UP001286456"/>
    </source>
</evidence>
<evidence type="ECO:0000256" key="4">
    <source>
        <dbReference type="ARBA" id="ARBA00022989"/>
    </source>
</evidence>
<evidence type="ECO:0000259" key="7">
    <source>
        <dbReference type="Pfam" id="PF01490"/>
    </source>
</evidence>
<organism evidence="8 9">
    <name type="scientific">Cercophora scortea</name>
    <dbReference type="NCBI Taxonomy" id="314031"/>
    <lineage>
        <taxon>Eukaryota</taxon>
        <taxon>Fungi</taxon>
        <taxon>Dikarya</taxon>
        <taxon>Ascomycota</taxon>
        <taxon>Pezizomycotina</taxon>
        <taxon>Sordariomycetes</taxon>
        <taxon>Sordariomycetidae</taxon>
        <taxon>Sordariales</taxon>
        <taxon>Lasiosphaeriaceae</taxon>
        <taxon>Cercophora</taxon>
    </lineage>
</organism>
<keyword evidence="5 6" id="KW-0472">Membrane</keyword>
<dbReference type="AlphaFoldDB" id="A0AAE0IVD7"/>
<gene>
    <name evidence="8" type="ORF">B0T19DRAFT_448150</name>
</gene>
<evidence type="ECO:0000256" key="2">
    <source>
        <dbReference type="ARBA" id="ARBA00008066"/>
    </source>
</evidence>
<keyword evidence="9" id="KW-1185">Reference proteome</keyword>
<reference evidence="8" key="2">
    <citation type="submission" date="2023-06" db="EMBL/GenBank/DDBJ databases">
        <authorList>
            <consortium name="Lawrence Berkeley National Laboratory"/>
            <person name="Haridas S."/>
            <person name="Hensen N."/>
            <person name="Bonometti L."/>
            <person name="Westerberg I."/>
            <person name="Brannstrom I.O."/>
            <person name="Guillou S."/>
            <person name="Cros-Aarteil S."/>
            <person name="Calhoun S."/>
            <person name="Kuo A."/>
            <person name="Mondo S."/>
            <person name="Pangilinan J."/>
            <person name="Riley R."/>
            <person name="Labutti K."/>
            <person name="Andreopoulos B."/>
            <person name="Lipzen A."/>
            <person name="Chen C."/>
            <person name="Yanf M."/>
            <person name="Daum C."/>
            <person name="Ng V."/>
            <person name="Clum A."/>
            <person name="Steindorff A."/>
            <person name="Ohm R."/>
            <person name="Martin F."/>
            <person name="Silar P."/>
            <person name="Natvig D."/>
            <person name="Lalanne C."/>
            <person name="Gautier V."/>
            <person name="Ament-Velasquez S.L."/>
            <person name="Kruys A."/>
            <person name="Hutchinson M.I."/>
            <person name="Powell A.J."/>
            <person name="Barry K."/>
            <person name="Miller A.N."/>
            <person name="Grigoriev I.V."/>
            <person name="Debuchy R."/>
            <person name="Gladieux P."/>
            <person name="Thoren M.H."/>
            <person name="Johannesson H."/>
        </authorList>
    </citation>
    <scope>NUCLEOTIDE SEQUENCE</scope>
    <source>
        <strain evidence="8">SMH4131-1</strain>
    </source>
</reference>
<comment type="subcellular location">
    <subcellularLocation>
        <location evidence="1">Membrane</location>
        <topology evidence="1">Multi-pass membrane protein</topology>
    </subcellularLocation>
</comment>
<comment type="similarity">
    <text evidence="2">Belongs to the amino acid/polyamine transporter 2 family.</text>
</comment>
<keyword evidence="4 6" id="KW-1133">Transmembrane helix</keyword>
<keyword evidence="3 6" id="KW-0812">Transmembrane</keyword>
<feature type="transmembrane region" description="Helical" evidence="6">
    <location>
        <begin position="467"/>
        <end position="493"/>
    </location>
</feature>
<feature type="transmembrane region" description="Helical" evidence="6">
    <location>
        <begin position="354"/>
        <end position="375"/>
    </location>
</feature>
<comment type="caution">
    <text evidence="8">The sequence shown here is derived from an EMBL/GenBank/DDBJ whole genome shotgun (WGS) entry which is preliminary data.</text>
</comment>
<feature type="transmembrane region" description="Helical" evidence="6">
    <location>
        <begin position="226"/>
        <end position="245"/>
    </location>
</feature>
<feature type="transmembrane region" description="Helical" evidence="6">
    <location>
        <begin position="111"/>
        <end position="133"/>
    </location>
</feature>
<evidence type="ECO:0000256" key="1">
    <source>
        <dbReference type="ARBA" id="ARBA00004141"/>
    </source>
</evidence>
<feature type="transmembrane region" description="Helical" evidence="6">
    <location>
        <begin position="257"/>
        <end position="277"/>
    </location>
</feature>
<sequence>MHTAHAHDPSISFEEYMHYAEITRSEEVAANALYVSAHGPITFSSLIKDRFRKGHLKTAAPPTTTGDAAAEEKAAAEKAADNGVDGALSEPVITGVSAAEWKQASRAMRTAGWGGVFYLITTDILGPFSAPWAFAQMGYGPGVALYTVFGIMSYYSGWIMWKAFMGLDSDRYPLKGYGDLYFRVFGPLARHLVNFAQGLQLLLFVSVLILGNGQAISQMSQGPNKDVGICFVACLIIFMVSGFVLGQIRTLQRFSWIANISVYLNLLTIFMIMGVAANTLPNFATTQASFGDNFGPGPVLTFAGTPPDGLASGGSGFIGSLNGLNQAVYSYGGCMIFAAFMAEMRHPHDFWKSLLIAEVFIYVVYMFFGIFIYSYQGQFTYNPVNQGLSPFAWQTATNILLLITSLIAAALYGNIGLKVLYVELFQEVFNFPPLTVRKGKYLWGVLVPIYWAIAFIVGAAIPQFSYISGFIGALFILSFTYTLPALLALGYWIRKDAMTPEERFDPATKSYNYVDTGVKRWIRGYMKRPFFNTWNLIYMLGGLATTGLGMYSSVEGLIAAFDGASQATSFGCGSPV</sequence>